<dbReference type="AlphaFoldDB" id="A0A3N2Q1C9"/>
<proteinExistence type="predicted"/>
<name>A0A3N2Q1C9_SODAK</name>
<dbReference type="STRING" id="1314773.A0A3N2Q1C9"/>
<evidence type="ECO:0008006" key="4">
    <source>
        <dbReference type="Google" id="ProtNLM"/>
    </source>
</evidence>
<dbReference type="OrthoDB" id="5278911at2759"/>
<evidence type="ECO:0000313" key="3">
    <source>
        <dbReference type="Proteomes" id="UP000272025"/>
    </source>
</evidence>
<accession>A0A3N2Q1C9</accession>
<dbReference type="EMBL" id="ML119052">
    <property type="protein sequence ID" value="ROT40564.1"/>
    <property type="molecule type" value="Genomic_DNA"/>
</dbReference>
<dbReference type="SUPFAM" id="SSF52047">
    <property type="entry name" value="RNI-like"/>
    <property type="match status" value="1"/>
</dbReference>
<evidence type="ECO:0000313" key="2">
    <source>
        <dbReference type="EMBL" id="ROT40564.1"/>
    </source>
</evidence>
<organism evidence="2 3">
    <name type="scientific">Sodiomyces alkalinus (strain CBS 110278 / VKM F-3762 / F11)</name>
    <name type="common">Alkaliphilic filamentous fungus</name>
    <dbReference type="NCBI Taxonomy" id="1314773"/>
    <lineage>
        <taxon>Eukaryota</taxon>
        <taxon>Fungi</taxon>
        <taxon>Dikarya</taxon>
        <taxon>Ascomycota</taxon>
        <taxon>Pezizomycotina</taxon>
        <taxon>Sordariomycetes</taxon>
        <taxon>Hypocreomycetidae</taxon>
        <taxon>Glomerellales</taxon>
        <taxon>Plectosphaerellaceae</taxon>
        <taxon>Sodiomyces</taxon>
    </lineage>
</organism>
<protein>
    <recommendedName>
        <fullName evidence="4">Tafazzin</fullName>
    </recommendedName>
</protein>
<dbReference type="GeneID" id="39579648"/>
<dbReference type="Proteomes" id="UP000272025">
    <property type="component" value="Unassembled WGS sequence"/>
</dbReference>
<feature type="region of interest" description="Disordered" evidence="1">
    <location>
        <begin position="64"/>
        <end position="97"/>
    </location>
</feature>
<dbReference type="RefSeq" id="XP_028468370.1">
    <property type="nucleotide sequence ID" value="XM_028611170.1"/>
</dbReference>
<gene>
    <name evidence="2" type="ORF">SODALDRAFT_330293</name>
</gene>
<feature type="region of interest" description="Disordered" evidence="1">
    <location>
        <begin position="105"/>
        <end position="124"/>
    </location>
</feature>
<reference evidence="2 3" key="1">
    <citation type="journal article" date="2018" name="Mol. Ecol.">
        <title>The obligate alkalophilic soda-lake fungus Sodiomyces alkalinus has shifted to a protein diet.</title>
        <authorList>
            <person name="Grum-Grzhimaylo A.A."/>
            <person name="Falkoski D.L."/>
            <person name="van den Heuvel J."/>
            <person name="Valero-Jimenez C.A."/>
            <person name="Min B."/>
            <person name="Choi I.G."/>
            <person name="Lipzen A."/>
            <person name="Daum C.G."/>
            <person name="Aanen D.K."/>
            <person name="Tsang A."/>
            <person name="Henrissat B."/>
            <person name="Bilanenko E.N."/>
            <person name="de Vries R.P."/>
            <person name="van Kan J.A.L."/>
            <person name="Grigoriev I.V."/>
            <person name="Debets A.J.M."/>
        </authorList>
    </citation>
    <scope>NUCLEOTIDE SEQUENCE [LARGE SCALE GENOMIC DNA]</scope>
    <source>
        <strain evidence="2 3">F11</strain>
    </source>
</reference>
<sequence length="471" mass="52229">MSPRIDGQPKGVNELLADLRRASLVSSNHPYSVTSPVSYSSIVSTASSSAQPATLPPALRQILQIPETPPPPPRRPVRVDDHGRRLPPGPRPPRSWLERRDNVLRPGRRSKRDHERHLNFHKIPGTYSPDQGSLMDKLLRKMVSDWDFQSVYNRYYLPSLHSRVRSLLIEYLSLGGDRGVTVADLRSILLPAGLVDDEDAHANNADVHADAHTQSQIPGAEKFPDAEIIASLNRDVYFLDLSGSLGRSITVKELTNTLFPPALQSSSETVQDSWDVAVLPSLPQQLLPNLSHLSLAVSPSESPTVSWKQLLALAGKLPTLTHLSLAYWPEPSLTPNAKFTTVVGNQGRSYQYGGTGPYSHSLDDDWIEAIILLRKLSKSLYRLEYLDLTGCGTWFGALMQNSQGTQVDWTTDWGKIQTLRLRYGFGISEDTPLADGNELARVRSTAMQIEKHIVGQRAGKGRFIHVDRDVA</sequence>
<evidence type="ECO:0000256" key="1">
    <source>
        <dbReference type="SAM" id="MobiDB-lite"/>
    </source>
</evidence>
<keyword evidence="3" id="KW-1185">Reference proteome</keyword>